<dbReference type="InterPro" id="IPR036909">
    <property type="entry name" value="Cyt_c-like_dom_sf"/>
</dbReference>
<gene>
    <name evidence="9" type="ORF">V6E02_02500</name>
</gene>
<evidence type="ECO:0000256" key="7">
    <source>
        <dbReference type="SAM" id="SignalP"/>
    </source>
</evidence>
<evidence type="ECO:0000256" key="5">
    <source>
        <dbReference type="ARBA" id="ARBA00023004"/>
    </source>
</evidence>
<evidence type="ECO:0000256" key="4">
    <source>
        <dbReference type="ARBA" id="ARBA00022982"/>
    </source>
</evidence>
<dbReference type="InterPro" id="IPR009056">
    <property type="entry name" value="Cyt_c-like_dom"/>
</dbReference>
<evidence type="ECO:0000256" key="2">
    <source>
        <dbReference type="ARBA" id="ARBA00022617"/>
    </source>
</evidence>
<dbReference type="SUPFAM" id="SSF46626">
    <property type="entry name" value="Cytochrome c"/>
    <property type="match status" value="1"/>
</dbReference>
<reference evidence="9 10" key="1">
    <citation type="submission" date="2024-02" db="EMBL/GenBank/DDBJ databases">
        <title>New thermophilic sulfur-oxidizing bacteria from a hot springs of the Uzon caldera (Kamchatka, Russia).</title>
        <authorList>
            <person name="Dukat A.M."/>
            <person name="Elcheninov A.G."/>
            <person name="Frolov E.N."/>
        </authorList>
    </citation>
    <scope>NUCLEOTIDE SEQUENCE [LARGE SCALE GENOMIC DNA]</scope>
    <source>
        <strain evidence="9 10">AK1</strain>
    </source>
</reference>
<dbReference type="PANTHER" id="PTHR33751">
    <property type="entry name" value="CBB3-TYPE CYTOCHROME C OXIDASE SUBUNIT FIXP"/>
    <property type="match status" value="1"/>
</dbReference>
<dbReference type="Gene3D" id="1.10.760.10">
    <property type="entry name" value="Cytochrome c-like domain"/>
    <property type="match status" value="1"/>
</dbReference>
<feature type="domain" description="Cytochrome c" evidence="8">
    <location>
        <begin position="23"/>
        <end position="101"/>
    </location>
</feature>
<protein>
    <submittedName>
        <fullName evidence="9">Cytochrome c</fullName>
    </submittedName>
</protein>
<evidence type="ECO:0000256" key="6">
    <source>
        <dbReference type="PROSITE-ProRule" id="PRU00433"/>
    </source>
</evidence>
<evidence type="ECO:0000259" key="8">
    <source>
        <dbReference type="PROSITE" id="PS51007"/>
    </source>
</evidence>
<comment type="caution">
    <text evidence="9">The sequence shown here is derived from an EMBL/GenBank/DDBJ whole genome shotgun (WGS) entry which is preliminary data.</text>
</comment>
<keyword evidence="3 6" id="KW-0479">Metal-binding</keyword>
<feature type="signal peptide" evidence="7">
    <location>
        <begin position="1"/>
        <end position="21"/>
    </location>
</feature>
<accession>A0ABV0EC15</accession>
<feature type="chain" id="PRO_5045767067" evidence="7">
    <location>
        <begin position="22"/>
        <end position="107"/>
    </location>
</feature>
<dbReference type="RefSeq" id="WP_347306798.1">
    <property type="nucleotide sequence ID" value="NZ_JBAJEX010000001.1"/>
</dbReference>
<evidence type="ECO:0000256" key="1">
    <source>
        <dbReference type="ARBA" id="ARBA00022448"/>
    </source>
</evidence>
<dbReference type="Pfam" id="PF00034">
    <property type="entry name" value="Cytochrom_C"/>
    <property type="match status" value="1"/>
</dbReference>
<proteinExistence type="predicted"/>
<organism evidence="9 10">
    <name type="scientific">Thiobacter aerophilum</name>
    <dbReference type="NCBI Taxonomy" id="3121275"/>
    <lineage>
        <taxon>Bacteria</taxon>
        <taxon>Pseudomonadati</taxon>
        <taxon>Pseudomonadota</taxon>
        <taxon>Betaproteobacteria</taxon>
        <taxon>Burkholderiales</taxon>
        <taxon>Thiobacteraceae</taxon>
        <taxon>Thiobacter</taxon>
    </lineage>
</organism>
<keyword evidence="1" id="KW-0813">Transport</keyword>
<keyword evidence="2 6" id="KW-0349">Heme</keyword>
<evidence type="ECO:0000313" key="10">
    <source>
        <dbReference type="Proteomes" id="UP001482231"/>
    </source>
</evidence>
<keyword evidence="10" id="KW-1185">Reference proteome</keyword>
<sequence>MNTRIFLATAILALVALPAAAAGNAAAGKAKSTVCASCHGADGNSPTPAFPKLAGQNDDYLEHALKAYRDKSRVNAIMNGQAANLSDQDIADLAAYFASQSGLKYKR</sequence>
<dbReference type="EMBL" id="JBAJEX010000001">
    <property type="protein sequence ID" value="MEO1766084.1"/>
    <property type="molecule type" value="Genomic_DNA"/>
</dbReference>
<evidence type="ECO:0000313" key="9">
    <source>
        <dbReference type="EMBL" id="MEO1766084.1"/>
    </source>
</evidence>
<dbReference type="Proteomes" id="UP001482231">
    <property type="component" value="Unassembled WGS sequence"/>
</dbReference>
<dbReference type="InterPro" id="IPR050597">
    <property type="entry name" value="Cytochrome_c_Oxidase_Subunit"/>
</dbReference>
<keyword evidence="7" id="KW-0732">Signal</keyword>
<dbReference type="InterPro" id="IPR008168">
    <property type="entry name" value="Cyt_C_IC"/>
</dbReference>
<keyword evidence="4" id="KW-0249">Electron transport</keyword>
<dbReference type="PROSITE" id="PS51007">
    <property type="entry name" value="CYTC"/>
    <property type="match status" value="1"/>
</dbReference>
<dbReference type="PRINTS" id="PR00605">
    <property type="entry name" value="CYTCHROMECIC"/>
</dbReference>
<evidence type="ECO:0000256" key="3">
    <source>
        <dbReference type="ARBA" id="ARBA00022723"/>
    </source>
</evidence>
<keyword evidence="5 6" id="KW-0408">Iron</keyword>
<dbReference type="PANTHER" id="PTHR33751:SF9">
    <property type="entry name" value="CYTOCHROME C4"/>
    <property type="match status" value="1"/>
</dbReference>
<name>A0ABV0EC15_9BURK</name>